<accession>A0AAD7FHH0</accession>
<keyword evidence="2" id="KW-0812">Transmembrane</keyword>
<keyword evidence="4" id="KW-1185">Reference proteome</keyword>
<sequence length="600" mass="67320">MPSFVAARLPRIIHLLAAIGSCIRYGWQSLLRILLRCNRALRTNRIPEANFDRVPPCSTQPITNVIRRLSNDAGTSPQTRALAPSQDQDDGGPSHAGHSLSSSHPAFFCTAPELLPRYTIRPKITKTGGIPPLAPNTRSFTQTAVANWAVHVSPEGAPYYSHDSGRFKVFTEAALYEQITFRAVMVFLRQFQVFCATHAIERDPQVEMVVDFVQGREGNPATCGYYLADHGRRIIFWYDTFKPENLPRCHDVYGAYSSQHIRLELEAQYWFHCALFPSALSVTHHLLYELRDVVTFTVCDIITAVEAPVTLYNTDMLGILTVIDGLREELNAGLVIGPGATFIIARIMWRSASHKFLQFYGEPCARVQVDTSVFEDASSKRSIFFRLTAPLMFNASWAHVQSLENIYVDELLNKAHWIAFVEKLTSEWQELTLYATVLLNADIAFLSVPTIQHGESTSVGQIASYVSVIGSLGSIILGLGLMRQYRMHREGKSIVEAATFLGRRFHSTFGFESLAQLYSLPFVLLMWGTITFLVAFLGMCFQSSDNLARSIVAATTFLAAAVGMRCYYSRNTSFTDWVMSLELPPISWWWNREPKDGPAV</sequence>
<keyword evidence="2" id="KW-0472">Membrane</keyword>
<keyword evidence="2" id="KW-1133">Transmembrane helix</keyword>
<comment type="caution">
    <text evidence="3">The sequence shown here is derived from an EMBL/GenBank/DDBJ whole genome shotgun (WGS) entry which is preliminary data.</text>
</comment>
<reference evidence="3" key="1">
    <citation type="submission" date="2023-03" db="EMBL/GenBank/DDBJ databases">
        <title>Massive genome expansion in bonnet fungi (Mycena s.s.) driven by repeated elements and novel gene families across ecological guilds.</title>
        <authorList>
            <consortium name="Lawrence Berkeley National Laboratory"/>
            <person name="Harder C.B."/>
            <person name="Miyauchi S."/>
            <person name="Viragh M."/>
            <person name="Kuo A."/>
            <person name="Thoen E."/>
            <person name="Andreopoulos B."/>
            <person name="Lu D."/>
            <person name="Skrede I."/>
            <person name="Drula E."/>
            <person name="Henrissat B."/>
            <person name="Morin E."/>
            <person name="Kohler A."/>
            <person name="Barry K."/>
            <person name="LaButti K."/>
            <person name="Morin E."/>
            <person name="Salamov A."/>
            <person name="Lipzen A."/>
            <person name="Mereny Z."/>
            <person name="Hegedus B."/>
            <person name="Baldrian P."/>
            <person name="Stursova M."/>
            <person name="Weitz H."/>
            <person name="Taylor A."/>
            <person name="Grigoriev I.V."/>
            <person name="Nagy L.G."/>
            <person name="Martin F."/>
            <person name="Kauserud H."/>
        </authorList>
    </citation>
    <scope>NUCLEOTIDE SEQUENCE</scope>
    <source>
        <strain evidence="3">9284</strain>
    </source>
</reference>
<feature type="transmembrane region" description="Helical" evidence="2">
    <location>
        <begin position="517"/>
        <end position="541"/>
    </location>
</feature>
<evidence type="ECO:0000256" key="2">
    <source>
        <dbReference type="SAM" id="Phobius"/>
    </source>
</evidence>
<organism evidence="3 4">
    <name type="scientific">Roridomyces roridus</name>
    <dbReference type="NCBI Taxonomy" id="1738132"/>
    <lineage>
        <taxon>Eukaryota</taxon>
        <taxon>Fungi</taxon>
        <taxon>Dikarya</taxon>
        <taxon>Basidiomycota</taxon>
        <taxon>Agaricomycotina</taxon>
        <taxon>Agaricomycetes</taxon>
        <taxon>Agaricomycetidae</taxon>
        <taxon>Agaricales</taxon>
        <taxon>Marasmiineae</taxon>
        <taxon>Mycenaceae</taxon>
        <taxon>Roridomyces</taxon>
    </lineage>
</organism>
<dbReference type="AlphaFoldDB" id="A0AAD7FHH0"/>
<dbReference type="Proteomes" id="UP001221142">
    <property type="component" value="Unassembled WGS sequence"/>
</dbReference>
<feature type="region of interest" description="Disordered" evidence="1">
    <location>
        <begin position="72"/>
        <end position="103"/>
    </location>
</feature>
<proteinExistence type="predicted"/>
<feature type="transmembrane region" description="Helical" evidence="2">
    <location>
        <begin position="462"/>
        <end position="482"/>
    </location>
</feature>
<evidence type="ECO:0000313" key="4">
    <source>
        <dbReference type="Proteomes" id="UP001221142"/>
    </source>
</evidence>
<protein>
    <submittedName>
        <fullName evidence="3">Uncharacterized protein</fullName>
    </submittedName>
</protein>
<gene>
    <name evidence="3" type="ORF">FB45DRAFT_929801</name>
</gene>
<name>A0AAD7FHH0_9AGAR</name>
<dbReference type="EMBL" id="JARKIF010000017">
    <property type="protein sequence ID" value="KAJ7620253.1"/>
    <property type="molecule type" value="Genomic_DNA"/>
</dbReference>
<evidence type="ECO:0000313" key="3">
    <source>
        <dbReference type="EMBL" id="KAJ7620253.1"/>
    </source>
</evidence>
<evidence type="ECO:0000256" key="1">
    <source>
        <dbReference type="SAM" id="MobiDB-lite"/>
    </source>
</evidence>
<feature type="transmembrane region" description="Helical" evidence="2">
    <location>
        <begin position="547"/>
        <end position="568"/>
    </location>
</feature>